<protein>
    <submittedName>
        <fullName evidence="11">POL1 protein</fullName>
    </submittedName>
</protein>
<dbReference type="Pfam" id="PF02022">
    <property type="entry name" value="Integrase_Zn"/>
    <property type="match status" value="1"/>
</dbReference>
<dbReference type="Proteomes" id="UP000531559">
    <property type="component" value="Unassembled WGS sequence"/>
</dbReference>
<keyword evidence="1" id="KW-0808">Transferase</keyword>
<dbReference type="InterPro" id="IPR017856">
    <property type="entry name" value="Integrase-like_N"/>
</dbReference>
<dbReference type="GO" id="GO:0008270">
    <property type="term" value="F:zinc ion binding"/>
    <property type="evidence" value="ECO:0007669"/>
    <property type="project" value="UniProtKB-KW"/>
</dbReference>
<evidence type="ECO:0000256" key="7">
    <source>
        <dbReference type="ARBA" id="ARBA00022918"/>
    </source>
</evidence>
<keyword evidence="3" id="KW-0540">Nuclease</keyword>
<dbReference type="SUPFAM" id="SSF46919">
    <property type="entry name" value="N-terminal Zn binding domain of HIV integrase"/>
    <property type="match status" value="1"/>
</dbReference>
<keyword evidence="8" id="KW-0862">Zinc</keyword>
<organism evidence="11 12">
    <name type="scientific">Nothocercus julius</name>
    <dbReference type="NCBI Taxonomy" id="2585813"/>
    <lineage>
        <taxon>Eukaryota</taxon>
        <taxon>Metazoa</taxon>
        <taxon>Chordata</taxon>
        <taxon>Craniata</taxon>
        <taxon>Vertebrata</taxon>
        <taxon>Euteleostomi</taxon>
        <taxon>Archelosauria</taxon>
        <taxon>Archosauria</taxon>
        <taxon>Dinosauria</taxon>
        <taxon>Saurischia</taxon>
        <taxon>Theropoda</taxon>
        <taxon>Coelurosauria</taxon>
        <taxon>Aves</taxon>
        <taxon>Palaeognathae</taxon>
        <taxon>Tinamiformes</taxon>
        <taxon>Tinamidae</taxon>
        <taxon>Nothocercus</taxon>
    </lineage>
</organism>
<evidence type="ECO:0000256" key="8">
    <source>
        <dbReference type="PROSITE-ProRule" id="PRU00450"/>
    </source>
</evidence>
<evidence type="ECO:0000256" key="6">
    <source>
        <dbReference type="ARBA" id="ARBA00022801"/>
    </source>
</evidence>
<dbReference type="PANTHER" id="PTHR41694:SF3">
    <property type="entry name" value="RNA-DIRECTED DNA POLYMERASE-RELATED"/>
    <property type="match status" value="1"/>
</dbReference>
<feature type="non-terminal residue" evidence="11">
    <location>
        <position position="161"/>
    </location>
</feature>
<keyword evidence="6" id="KW-0378">Hydrolase</keyword>
<evidence type="ECO:0000259" key="10">
    <source>
        <dbReference type="PROSITE" id="PS50879"/>
    </source>
</evidence>
<accession>A0A7K7WV69</accession>
<evidence type="ECO:0000259" key="9">
    <source>
        <dbReference type="PROSITE" id="PS50876"/>
    </source>
</evidence>
<evidence type="ECO:0000256" key="4">
    <source>
        <dbReference type="ARBA" id="ARBA00022723"/>
    </source>
</evidence>
<dbReference type="InterPro" id="IPR036397">
    <property type="entry name" value="RNaseH_sf"/>
</dbReference>
<evidence type="ECO:0000256" key="1">
    <source>
        <dbReference type="ARBA" id="ARBA00022679"/>
    </source>
</evidence>
<dbReference type="OrthoDB" id="9350948at2759"/>
<evidence type="ECO:0000256" key="3">
    <source>
        <dbReference type="ARBA" id="ARBA00022722"/>
    </source>
</evidence>
<reference evidence="11 12" key="1">
    <citation type="submission" date="2019-09" db="EMBL/GenBank/DDBJ databases">
        <title>Bird 10,000 Genomes (B10K) Project - Family phase.</title>
        <authorList>
            <person name="Zhang G."/>
        </authorList>
    </citation>
    <scope>NUCLEOTIDE SEQUENCE [LARGE SCALE GENOMIC DNA]</scope>
    <source>
        <strain evidence="11">B10K-MSB-01</strain>
    </source>
</reference>
<dbReference type="PROSITE" id="PS50879">
    <property type="entry name" value="RNASE_H_1"/>
    <property type="match status" value="1"/>
</dbReference>
<dbReference type="AlphaFoldDB" id="A0A7K7WV69"/>
<dbReference type="PANTHER" id="PTHR41694">
    <property type="entry name" value="ENDOGENOUS RETROVIRUS GROUP K MEMBER POL PROTEIN"/>
    <property type="match status" value="1"/>
</dbReference>
<feature type="domain" description="RNase H type-1" evidence="10">
    <location>
        <begin position="1"/>
        <end position="120"/>
    </location>
</feature>
<dbReference type="PROSITE" id="PS50876">
    <property type="entry name" value="ZF_INTEGRASE"/>
    <property type="match status" value="1"/>
</dbReference>
<keyword evidence="2" id="KW-0548">Nucleotidyltransferase</keyword>
<gene>
    <name evidence="11" type="primary">Pol_8</name>
    <name evidence="11" type="ORF">NOTJUL_R14886</name>
</gene>
<dbReference type="InterPro" id="IPR002156">
    <property type="entry name" value="RNaseH_domain"/>
</dbReference>
<evidence type="ECO:0000313" key="11">
    <source>
        <dbReference type="EMBL" id="NXA57153.1"/>
    </source>
</evidence>
<sequence length="161" mass="17888">SKMNRAAVVWKVDGKWQKQTWEQKSKSVQWLEAKAVEIALQKESQEHINICTDSMYVAKLLQAMRRGGCATSEIAVMLNDALNERTGTVSVIHVMSHQSGPGPIIEGNRKADQAAAGIWTLQKARLLHQQLHIGAKALAKECNIPITEARKVIATCPYCQR</sequence>
<feature type="domain" description="Integrase-type" evidence="9">
    <location>
        <begin position="119"/>
        <end position="160"/>
    </location>
</feature>
<keyword evidence="8" id="KW-0863">Zinc-finger</keyword>
<name>A0A7K7WV69_9AVES</name>
<dbReference type="EMBL" id="VZSV01000486">
    <property type="protein sequence ID" value="NXA57153.1"/>
    <property type="molecule type" value="Genomic_DNA"/>
</dbReference>
<dbReference type="Gene3D" id="3.30.420.10">
    <property type="entry name" value="Ribonuclease H-like superfamily/Ribonuclease H"/>
    <property type="match status" value="1"/>
</dbReference>
<dbReference type="Gene3D" id="1.10.10.200">
    <property type="match status" value="1"/>
</dbReference>
<dbReference type="GO" id="GO:0004523">
    <property type="term" value="F:RNA-DNA hybrid ribonuclease activity"/>
    <property type="evidence" value="ECO:0007669"/>
    <property type="project" value="InterPro"/>
</dbReference>
<dbReference type="Pfam" id="PF00075">
    <property type="entry name" value="RNase_H"/>
    <property type="match status" value="1"/>
</dbReference>
<evidence type="ECO:0000256" key="5">
    <source>
        <dbReference type="ARBA" id="ARBA00022759"/>
    </source>
</evidence>
<proteinExistence type="predicted"/>
<comment type="caution">
    <text evidence="11">The sequence shown here is derived from an EMBL/GenBank/DDBJ whole genome shotgun (WGS) entry which is preliminary data.</text>
</comment>
<keyword evidence="7" id="KW-0695">RNA-directed DNA polymerase</keyword>
<dbReference type="InterPro" id="IPR003308">
    <property type="entry name" value="Integrase_Zn-bd_dom_N"/>
</dbReference>
<dbReference type="SUPFAM" id="SSF53098">
    <property type="entry name" value="Ribonuclease H-like"/>
    <property type="match status" value="1"/>
</dbReference>
<evidence type="ECO:0000256" key="2">
    <source>
        <dbReference type="ARBA" id="ARBA00022695"/>
    </source>
</evidence>
<feature type="non-terminal residue" evidence="11">
    <location>
        <position position="1"/>
    </location>
</feature>
<keyword evidence="5" id="KW-0255">Endonuclease</keyword>
<keyword evidence="4" id="KW-0479">Metal-binding</keyword>
<evidence type="ECO:0000313" key="12">
    <source>
        <dbReference type="Proteomes" id="UP000531559"/>
    </source>
</evidence>
<dbReference type="GO" id="GO:0035613">
    <property type="term" value="F:RNA stem-loop binding"/>
    <property type="evidence" value="ECO:0007669"/>
    <property type="project" value="TreeGrafter"/>
</dbReference>
<dbReference type="GO" id="GO:0003964">
    <property type="term" value="F:RNA-directed DNA polymerase activity"/>
    <property type="evidence" value="ECO:0007669"/>
    <property type="project" value="UniProtKB-KW"/>
</dbReference>
<dbReference type="InterPro" id="IPR012337">
    <property type="entry name" value="RNaseH-like_sf"/>
</dbReference>
<keyword evidence="12" id="KW-1185">Reference proteome</keyword>